<evidence type="ECO:0000256" key="1">
    <source>
        <dbReference type="ARBA" id="ARBA00005056"/>
    </source>
</evidence>
<dbReference type="InterPro" id="IPR019811">
    <property type="entry name" value="HDH_CS"/>
</dbReference>
<accession>A0A484HGL2</accession>
<feature type="binding site" evidence="12">
    <location>
        <begin position="9"/>
        <end position="16"/>
    </location>
    <ligand>
        <name>NADP(+)</name>
        <dbReference type="ChEBI" id="CHEBI:58349"/>
    </ligand>
</feature>
<dbReference type="Pfam" id="PF00742">
    <property type="entry name" value="Homoserine_dh"/>
    <property type="match status" value="1"/>
</dbReference>
<evidence type="ECO:0000256" key="6">
    <source>
        <dbReference type="ARBA" id="ARBA00022605"/>
    </source>
</evidence>
<dbReference type="SUPFAM" id="SSF55347">
    <property type="entry name" value="Glyceraldehyde-3-phosphate dehydrogenase-like, C-terminal domain"/>
    <property type="match status" value="1"/>
</dbReference>
<feature type="active site" description="Proton donor" evidence="11">
    <location>
        <position position="205"/>
    </location>
</feature>
<reference evidence="16" key="1">
    <citation type="submission" date="2019-01" db="EMBL/GenBank/DDBJ databases">
        <authorList>
            <consortium name="Genoscope - CEA"/>
            <person name="William W."/>
        </authorList>
    </citation>
    <scope>NUCLEOTIDE SEQUENCE</scope>
    <source>
        <strain evidence="16">CR-1</strain>
    </source>
</reference>
<comment type="catalytic activity">
    <reaction evidence="13">
        <text>L-homoserine + NADP(+) = L-aspartate 4-semialdehyde + NADPH + H(+)</text>
        <dbReference type="Rhea" id="RHEA:15761"/>
        <dbReference type="ChEBI" id="CHEBI:15378"/>
        <dbReference type="ChEBI" id="CHEBI:57476"/>
        <dbReference type="ChEBI" id="CHEBI:57783"/>
        <dbReference type="ChEBI" id="CHEBI:58349"/>
        <dbReference type="ChEBI" id="CHEBI:537519"/>
        <dbReference type="EC" id="1.1.1.3"/>
    </reaction>
</comment>
<dbReference type="Gene3D" id="3.40.50.720">
    <property type="entry name" value="NAD(P)-binding Rossmann-like Domain"/>
    <property type="match status" value="1"/>
</dbReference>
<name>A0A484HGL2_9BACT</name>
<keyword evidence="10 13" id="KW-0486">Methionine biosynthesis</keyword>
<dbReference type="InterPro" id="IPR005106">
    <property type="entry name" value="Asp/hSer_DH_NAD-bd"/>
</dbReference>
<dbReference type="InterPro" id="IPR016204">
    <property type="entry name" value="HDH"/>
</dbReference>
<evidence type="ECO:0000256" key="12">
    <source>
        <dbReference type="PIRSR" id="PIRSR000098-2"/>
    </source>
</evidence>
<dbReference type="GO" id="GO:0009088">
    <property type="term" value="P:threonine biosynthetic process"/>
    <property type="evidence" value="ECO:0007669"/>
    <property type="project" value="UniProtKB-UniPathway"/>
</dbReference>
<keyword evidence="9 13" id="KW-0560">Oxidoreductase</keyword>
<dbReference type="InterPro" id="IPR036291">
    <property type="entry name" value="NAD(P)-bd_dom_sf"/>
</dbReference>
<dbReference type="CDD" id="cd04881">
    <property type="entry name" value="ACT_HSDH-Hom"/>
    <property type="match status" value="1"/>
</dbReference>
<protein>
    <recommendedName>
        <fullName evidence="5 13">Homoserine dehydrogenase</fullName>
        <ecNumber evidence="4 13">1.1.1.3</ecNumber>
    </recommendedName>
</protein>
<dbReference type="Gene3D" id="3.30.360.10">
    <property type="entry name" value="Dihydrodipicolinate Reductase, domain 2"/>
    <property type="match status" value="1"/>
</dbReference>
<dbReference type="PROSITE" id="PS01042">
    <property type="entry name" value="HOMOSER_DHGENASE"/>
    <property type="match status" value="1"/>
</dbReference>
<dbReference type="NCBIfam" id="NF004976">
    <property type="entry name" value="PRK06349.1"/>
    <property type="match status" value="1"/>
</dbReference>
<feature type="binding site" evidence="12">
    <location>
        <position position="190"/>
    </location>
    <ligand>
        <name>L-homoserine</name>
        <dbReference type="ChEBI" id="CHEBI:57476"/>
    </ligand>
</feature>
<feature type="domain" description="ACT" evidence="15">
    <location>
        <begin position="355"/>
        <end position="430"/>
    </location>
</feature>
<evidence type="ECO:0000256" key="14">
    <source>
        <dbReference type="RuleBase" id="RU004171"/>
    </source>
</evidence>
<dbReference type="InterPro" id="IPR045865">
    <property type="entry name" value="ACT-like_dom_sf"/>
</dbReference>
<evidence type="ECO:0000256" key="4">
    <source>
        <dbReference type="ARBA" id="ARBA00013213"/>
    </source>
</evidence>
<evidence type="ECO:0000256" key="7">
    <source>
        <dbReference type="ARBA" id="ARBA00022697"/>
    </source>
</evidence>
<dbReference type="UniPathway" id="UPA00050">
    <property type="reaction ID" value="UER00063"/>
</dbReference>
<keyword evidence="6 13" id="KW-0028">Amino-acid biosynthesis</keyword>
<evidence type="ECO:0000256" key="13">
    <source>
        <dbReference type="RuleBase" id="RU000579"/>
    </source>
</evidence>
<dbReference type="SUPFAM" id="SSF55021">
    <property type="entry name" value="ACT-like"/>
    <property type="match status" value="1"/>
</dbReference>
<dbReference type="InterPro" id="IPR001342">
    <property type="entry name" value="HDH_cat"/>
</dbReference>
<dbReference type="AlphaFoldDB" id="A0A484HGL2"/>
<dbReference type="GO" id="GO:0050661">
    <property type="term" value="F:NADP binding"/>
    <property type="evidence" value="ECO:0007669"/>
    <property type="project" value="InterPro"/>
</dbReference>
<dbReference type="Gene3D" id="3.30.70.260">
    <property type="match status" value="1"/>
</dbReference>
<keyword evidence="7 13" id="KW-0791">Threonine biosynthesis</keyword>
<dbReference type="UniPathway" id="UPA00051">
    <property type="reaction ID" value="UER00465"/>
</dbReference>
<evidence type="ECO:0000256" key="8">
    <source>
        <dbReference type="ARBA" id="ARBA00022857"/>
    </source>
</evidence>
<dbReference type="EMBL" id="CAACVI010000011">
    <property type="protein sequence ID" value="VEN73504.1"/>
    <property type="molecule type" value="Genomic_DNA"/>
</dbReference>
<dbReference type="GO" id="GO:0004412">
    <property type="term" value="F:homoserine dehydrogenase activity"/>
    <property type="evidence" value="ECO:0007669"/>
    <property type="project" value="UniProtKB-EC"/>
</dbReference>
<comment type="pathway">
    <text evidence="2 13">Amino-acid biosynthesis; L-methionine biosynthesis via de novo pathway; L-homoserine from L-aspartate: step 3/3.</text>
</comment>
<dbReference type="Pfam" id="PF03447">
    <property type="entry name" value="NAD_binding_3"/>
    <property type="match status" value="1"/>
</dbReference>
<gene>
    <name evidence="16" type="primary">hom</name>
    <name evidence="16" type="ORF">EPICR_190004</name>
</gene>
<proteinExistence type="inferred from homology"/>
<dbReference type="InterPro" id="IPR002912">
    <property type="entry name" value="ACT_dom"/>
</dbReference>
<dbReference type="EC" id="1.1.1.3" evidence="4 13"/>
<dbReference type="FunFam" id="3.30.360.10:FF:000005">
    <property type="entry name" value="Homoserine dehydrogenase"/>
    <property type="match status" value="1"/>
</dbReference>
<evidence type="ECO:0000256" key="10">
    <source>
        <dbReference type="ARBA" id="ARBA00023167"/>
    </source>
</evidence>
<dbReference type="PANTHER" id="PTHR43331:SF1">
    <property type="entry name" value="HOMOSERINE DEHYDROGENASE"/>
    <property type="match status" value="1"/>
</dbReference>
<evidence type="ECO:0000259" key="15">
    <source>
        <dbReference type="PROSITE" id="PS51671"/>
    </source>
</evidence>
<evidence type="ECO:0000256" key="5">
    <source>
        <dbReference type="ARBA" id="ARBA00013376"/>
    </source>
</evidence>
<feature type="binding site" evidence="12">
    <location>
        <position position="105"/>
    </location>
    <ligand>
        <name>NADPH</name>
        <dbReference type="ChEBI" id="CHEBI:57783"/>
    </ligand>
</feature>
<dbReference type="GO" id="GO:0009086">
    <property type="term" value="P:methionine biosynthetic process"/>
    <property type="evidence" value="ECO:0007669"/>
    <property type="project" value="UniProtKB-KW"/>
</dbReference>
<sequence length="435" mass="46476">MKHIKIGLIGLGTVGAGVAKILFEKKELISSRLGACLDLVCAVDLDESKKQALSPGETVFSKDPDKVLEDPDIDIIVEMIGGTGVAGDFILRAIESGKHVVTANKALLADRGRMILARAAEKGVDVGFEASAGGCMPIVKTIRESMVGNEIEGIAGILNGTCNYILSRMWRDRIGFDEALKDAMEKGFAEADPSLDISGEDSAHKLAILTQLAHGVDVKPGDIYVEGIEKIEPIDIAFAEEFGFRIKLMAISKRRGDAIEARVHPAMIPVTNLLARVEDNLNAVTLSGDATGDILLYGYGAGMMPTASVVAGDIADIARNMLSGASGRTPFFSCETKDSQNAFIMPIKDIRTHHYIRISALDRPGVLSRVAGALGDHHISIRTVHQKGRRSNGAVPVVMLTHKAKESDMKAALSGMKDMAVVDGDPVLIRIEENA</sequence>
<dbReference type="SUPFAM" id="SSF51735">
    <property type="entry name" value="NAD(P)-binding Rossmann-fold domains"/>
    <property type="match status" value="1"/>
</dbReference>
<evidence type="ECO:0000256" key="11">
    <source>
        <dbReference type="PIRSR" id="PIRSR000098-1"/>
    </source>
</evidence>
<organism evidence="16">
    <name type="scientific">uncultured Desulfobacteraceae bacterium</name>
    <dbReference type="NCBI Taxonomy" id="218296"/>
    <lineage>
        <taxon>Bacteria</taxon>
        <taxon>Pseudomonadati</taxon>
        <taxon>Thermodesulfobacteriota</taxon>
        <taxon>Desulfobacteria</taxon>
        <taxon>Desulfobacterales</taxon>
        <taxon>Desulfobacteraceae</taxon>
        <taxon>environmental samples</taxon>
    </lineage>
</organism>
<dbReference type="PROSITE" id="PS51671">
    <property type="entry name" value="ACT"/>
    <property type="match status" value="1"/>
</dbReference>
<evidence type="ECO:0000256" key="3">
    <source>
        <dbReference type="ARBA" id="ARBA00006753"/>
    </source>
</evidence>
<keyword evidence="8 12" id="KW-0521">NADP</keyword>
<dbReference type="Pfam" id="PF01842">
    <property type="entry name" value="ACT"/>
    <property type="match status" value="1"/>
</dbReference>
<comment type="pathway">
    <text evidence="1 13">Amino-acid biosynthesis; L-threonine biosynthesis; L-threonine from L-aspartate: step 3/5.</text>
</comment>
<dbReference type="PANTHER" id="PTHR43331">
    <property type="entry name" value="HOMOSERINE DEHYDROGENASE"/>
    <property type="match status" value="1"/>
</dbReference>
<dbReference type="PIRSF" id="PIRSF000098">
    <property type="entry name" value="Homoser_dehydrog"/>
    <property type="match status" value="1"/>
</dbReference>
<evidence type="ECO:0000256" key="2">
    <source>
        <dbReference type="ARBA" id="ARBA00005062"/>
    </source>
</evidence>
<comment type="similarity">
    <text evidence="3 14">Belongs to the homoserine dehydrogenase family.</text>
</comment>
<evidence type="ECO:0000313" key="16">
    <source>
        <dbReference type="EMBL" id="VEN73504.1"/>
    </source>
</evidence>
<evidence type="ECO:0000256" key="9">
    <source>
        <dbReference type="ARBA" id="ARBA00023002"/>
    </source>
</evidence>